<sequence length="622" mass="68517">MAGLVPAAIRKGGGIGPMLRRVFQIYREQGVSGVVRSQGVLERGDGPPLMADPTRPDRLQYREWIKRYDLRLDAEAREAALAALAAWTARPRFVVVLDARHADEAQLARAVQSLANQSYAEWRGLAFCDEGDPARLAWLRVAASAHPRIALAASGAAVELQAGEWLAVLDGRDALAADALLRLAQSLQAHPAAQMLYSDEDRIAANGERSAGYFKPAWNPDLARSQDYLSRLGAFDATLVRRAGGFRLGGDESAGYDLALRCADAATPEAIVHVPSILYHRHVADATRPDAMDPAEYAPAGGESAVAAHLGRHGLRADVERDAAGFRVRYRLPEPAPLVTLIIPTRNGLSLVRQCIDSILNRTDYPNYEIVLVDNGSDDAAALAYFDELKQHPKIRVLRDDSPFNYSALNNQAAAIARGEVLGLINNDIEVISPGWLTEMVSIAMQEGVGAVGARLWYPDGKLQHGGVVLGYRRGVADHAHRHLERGETGYFGRAALMQTFSAVTAACLLVRKDRFDAVGRLDEENLKVAFNDVDLCLRLREAGYRNVWTPYADLYHHESATRPSDLRPEQVERFMREERFMFDRWGDLLFNDPAYSPNLTIAQEDFSLAWPPRVSVVGFGR</sequence>
<reference evidence="2 3" key="1">
    <citation type="submission" date="2017-08" db="EMBL/GenBank/DDBJ databases">
        <title>Infants hospitalized years apart are colonized by the same room-sourced microbial strains.</title>
        <authorList>
            <person name="Brooks B."/>
            <person name="Olm M.R."/>
            <person name="Firek B.A."/>
            <person name="Baker R."/>
            <person name="Thomas B.C."/>
            <person name="Morowitz M.J."/>
            <person name="Banfield J.F."/>
        </authorList>
    </citation>
    <scope>NUCLEOTIDE SEQUENCE [LARGE SCALE GENOMIC DNA]</scope>
    <source>
        <strain evidence="2">S2_005_003_R2_41</strain>
    </source>
</reference>
<dbReference type="PANTHER" id="PTHR43179:SF7">
    <property type="entry name" value="RHAMNOSYLTRANSFERASE WBBL"/>
    <property type="match status" value="1"/>
</dbReference>
<dbReference type="InterPro" id="IPR029044">
    <property type="entry name" value="Nucleotide-diphossugar_trans"/>
</dbReference>
<dbReference type="SUPFAM" id="SSF53448">
    <property type="entry name" value="Nucleotide-diphospho-sugar transferases"/>
    <property type="match status" value="2"/>
</dbReference>
<dbReference type="CDD" id="cd04186">
    <property type="entry name" value="GT_2_like_c"/>
    <property type="match status" value="1"/>
</dbReference>
<accession>A0A2W5QKG3</accession>
<dbReference type="EMBL" id="QFPP01000011">
    <property type="protein sequence ID" value="PZQ77748.1"/>
    <property type="molecule type" value="Genomic_DNA"/>
</dbReference>
<proteinExistence type="predicted"/>
<name>A0A2W5QKG3_VARPD</name>
<dbReference type="InterPro" id="IPR001173">
    <property type="entry name" value="Glyco_trans_2-like"/>
</dbReference>
<dbReference type="Proteomes" id="UP000249135">
    <property type="component" value="Unassembled WGS sequence"/>
</dbReference>
<dbReference type="Gene3D" id="3.90.550.10">
    <property type="entry name" value="Spore Coat Polysaccharide Biosynthesis Protein SpsA, Chain A"/>
    <property type="match status" value="2"/>
</dbReference>
<evidence type="ECO:0000313" key="3">
    <source>
        <dbReference type="Proteomes" id="UP000249135"/>
    </source>
</evidence>
<protein>
    <submittedName>
        <fullName evidence="2">Glycosyl transferase family 2</fullName>
    </submittedName>
</protein>
<keyword evidence="2" id="KW-0808">Transferase</keyword>
<feature type="domain" description="Glycosyltransferase 2-like" evidence="1">
    <location>
        <begin position="341"/>
        <end position="462"/>
    </location>
</feature>
<organism evidence="2 3">
    <name type="scientific">Variovorax paradoxus</name>
    <dbReference type="NCBI Taxonomy" id="34073"/>
    <lineage>
        <taxon>Bacteria</taxon>
        <taxon>Pseudomonadati</taxon>
        <taxon>Pseudomonadota</taxon>
        <taxon>Betaproteobacteria</taxon>
        <taxon>Burkholderiales</taxon>
        <taxon>Comamonadaceae</taxon>
        <taxon>Variovorax</taxon>
    </lineage>
</organism>
<dbReference type="GO" id="GO:0016740">
    <property type="term" value="F:transferase activity"/>
    <property type="evidence" value="ECO:0007669"/>
    <property type="project" value="UniProtKB-KW"/>
</dbReference>
<evidence type="ECO:0000313" key="2">
    <source>
        <dbReference type="EMBL" id="PZQ77748.1"/>
    </source>
</evidence>
<dbReference type="PANTHER" id="PTHR43179">
    <property type="entry name" value="RHAMNOSYLTRANSFERASE WBBL"/>
    <property type="match status" value="1"/>
</dbReference>
<dbReference type="Pfam" id="PF00535">
    <property type="entry name" value="Glycos_transf_2"/>
    <property type="match status" value="1"/>
</dbReference>
<dbReference type="AlphaFoldDB" id="A0A2W5QKG3"/>
<evidence type="ECO:0000259" key="1">
    <source>
        <dbReference type="Pfam" id="PF00535"/>
    </source>
</evidence>
<gene>
    <name evidence="2" type="ORF">DI563_02730</name>
</gene>
<comment type="caution">
    <text evidence="2">The sequence shown here is derived from an EMBL/GenBank/DDBJ whole genome shotgun (WGS) entry which is preliminary data.</text>
</comment>